<evidence type="ECO:0000259" key="13">
    <source>
        <dbReference type="PROSITE" id="PS51747"/>
    </source>
</evidence>
<dbReference type="PANTHER" id="PTHR11644">
    <property type="entry name" value="CYTIDINE DEAMINASE"/>
    <property type="match status" value="1"/>
</dbReference>
<keyword evidence="8 12" id="KW-0862">Zinc</keyword>
<dbReference type="PROSITE" id="PS51747">
    <property type="entry name" value="CYT_DCMP_DEAMINASES_2"/>
    <property type="match status" value="1"/>
</dbReference>
<dbReference type="NCBIfam" id="NF004064">
    <property type="entry name" value="PRK05578.1"/>
    <property type="match status" value="1"/>
</dbReference>
<dbReference type="SUPFAM" id="SSF53927">
    <property type="entry name" value="Cytidine deaminase-like"/>
    <property type="match status" value="1"/>
</dbReference>
<feature type="domain" description="CMP/dCMP-type deaminase" evidence="13">
    <location>
        <begin position="15"/>
        <end position="143"/>
    </location>
</feature>
<comment type="similarity">
    <text evidence="3 12">Belongs to the cytidine and deoxycytidylate deaminase family.</text>
</comment>
<evidence type="ECO:0000313" key="15">
    <source>
        <dbReference type="Proteomes" id="UP001157126"/>
    </source>
</evidence>
<dbReference type="RefSeq" id="WP_284303711.1">
    <property type="nucleotide sequence ID" value="NZ_BSUO01000001.1"/>
</dbReference>
<comment type="function">
    <text evidence="2 12">This enzyme scavenges exogenous and endogenous cytidine and 2'-deoxycytidine for UMP synthesis.</text>
</comment>
<proteinExistence type="inferred from homology"/>
<comment type="cofactor">
    <cofactor evidence="1 12">
        <name>Zn(2+)</name>
        <dbReference type="ChEBI" id="CHEBI:29105"/>
    </cofactor>
</comment>
<evidence type="ECO:0000256" key="2">
    <source>
        <dbReference type="ARBA" id="ARBA00003949"/>
    </source>
</evidence>
<comment type="catalytic activity">
    <reaction evidence="10 12">
        <text>2'-deoxycytidine + H2O + H(+) = 2'-deoxyuridine + NH4(+)</text>
        <dbReference type="Rhea" id="RHEA:13433"/>
        <dbReference type="ChEBI" id="CHEBI:15377"/>
        <dbReference type="ChEBI" id="CHEBI:15378"/>
        <dbReference type="ChEBI" id="CHEBI:15698"/>
        <dbReference type="ChEBI" id="CHEBI:16450"/>
        <dbReference type="ChEBI" id="CHEBI:28938"/>
        <dbReference type="EC" id="3.5.4.5"/>
    </reaction>
</comment>
<dbReference type="InterPro" id="IPR006262">
    <property type="entry name" value="Cyt_deam_tetra"/>
</dbReference>
<evidence type="ECO:0000256" key="9">
    <source>
        <dbReference type="ARBA" id="ARBA00032005"/>
    </source>
</evidence>
<gene>
    <name evidence="14" type="ORF">GCM10025883_19610</name>
</gene>
<name>A0ABQ6IS80_9MICO</name>
<dbReference type="Pfam" id="PF00383">
    <property type="entry name" value="dCMP_cyt_deam_1"/>
    <property type="match status" value="1"/>
</dbReference>
<dbReference type="NCBIfam" id="TIGR01354">
    <property type="entry name" value="cyt_deam_tetra"/>
    <property type="match status" value="1"/>
</dbReference>
<keyword evidence="7 12" id="KW-0378">Hydrolase</keyword>
<dbReference type="Gene3D" id="3.40.140.10">
    <property type="entry name" value="Cytidine Deaminase, domain 2"/>
    <property type="match status" value="1"/>
</dbReference>
<dbReference type="InterPro" id="IPR050202">
    <property type="entry name" value="Cyt/Deoxycyt_deaminase"/>
</dbReference>
<evidence type="ECO:0000256" key="4">
    <source>
        <dbReference type="ARBA" id="ARBA00012783"/>
    </source>
</evidence>
<protein>
    <recommendedName>
        <fullName evidence="5 12">Cytidine deaminase</fullName>
        <ecNumber evidence="4 12">3.5.4.5</ecNumber>
    </recommendedName>
    <alternativeName>
        <fullName evidence="9 12">Cytidine aminohydrolase</fullName>
    </alternativeName>
</protein>
<dbReference type="CDD" id="cd01283">
    <property type="entry name" value="cytidine_deaminase"/>
    <property type="match status" value="1"/>
</dbReference>
<comment type="caution">
    <text evidence="14">The sequence shown here is derived from an EMBL/GenBank/DDBJ whole genome shotgun (WGS) entry which is preliminary data.</text>
</comment>
<evidence type="ECO:0000256" key="1">
    <source>
        <dbReference type="ARBA" id="ARBA00001947"/>
    </source>
</evidence>
<evidence type="ECO:0000256" key="12">
    <source>
        <dbReference type="RuleBase" id="RU364006"/>
    </source>
</evidence>
<evidence type="ECO:0000256" key="6">
    <source>
        <dbReference type="ARBA" id="ARBA00022723"/>
    </source>
</evidence>
<evidence type="ECO:0000256" key="3">
    <source>
        <dbReference type="ARBA" id="ARBA00006576"/>
    </source>
</evidence>
<organism evidence="14 15">
    <name type="scientific">Mobilicoccus caccae</name>
    <dbReference type="NCBI Taxonomy" id="1859295"/>
    <lineage>
        <taxon>Bacteria</taxon>
        <taxon>Bacillati</taxon>
        <taxon>Actinomycetota</taxon>
        <taxon>Actinomycetes</taxon>
        <taxon>Micrococcales</taxon>
        <taxon>Dermatophilaceae</taxon>
        <taxon>Mobilicoccus</taxon>
    </lineage>
</organism>
<dbReference type="PANTHER" id="PTHR11644:SF2">
    <property type="entry name" value="CYTIDINE DEAMINASE"/>
    <property type="match status" value="1"/>
</dbReference>
<dbReference type="InterPro" id="IPR002125">
    <property type="entry name" value="CMP_dCMP_dom"/>
</dbReference>
<evidence type="ECO:0000256" key="8">
    <source>
        <dbReference type="ARBA" id="ARBA00022833"/>
    </source>
</evidence>
<keyword evidence="6 12" id="KW-0479">Metal-binding</keyword>
<dbReference type="InterPro" id="IPR016193">
    <property type="entry name" value="Cytidine_deaminase-like"/>
</dbReference>
<dbReference type="EMBL" id="BSUO01000001">
    <property type="protein sequence ID" value="GMA39916.1"/>
    <property type="molecule type" value="Genomic_DNA"/>
</dbReference>
<keyword evidence="15" id="KW-1185">Reference proteome</keyword>
<accession>A0ABQ6IS80</accession>
<evidence type="ECO:0000256" key="10">
    <source>
        <dbReference type="ARBA" id="ARBA00049252"/>
    </source>
</evidence>
<comment type="catalytic activity">
    <reaction evidence="11 12">
        <text>cytidine + H2O + H(+) = uridine + NH4(+)</text>
        <dbReference type="Rhea" id="RHEA:16069"/>
        <dbReference type="ChEBI" id="CHEBI:15377"/>
        <dbReference type="ChEBI" id="CHEBI:15378"/>
        <dbReference type="ChEBI" id="CHEBI:16704"/>
        <dbReference type="ChEBI" id="CHEBI:17562"/>
        <dbReference type="ChEBI" id="CHEBI:28938"/>
        <dbReference type="EC" id="3.5.4.5"/>
    </reaction>
</comment>
<evidence type="ECO:0000256" key="11">
    <source>
        <dbReference type="ARBA" id="ARBA00049558"/>
    </source>
</evidence>
<dbReference type="Proteomes" id="UP001157126">
    <property type="component" value="Unassembled WGS sequence"/>
</dbReference>
<sequence>MTTPPPASTASPAPPDDAQLLRLAHEAADRAYVPYSRFPVGAALLTRSGRIVLGCNVENASYGLTICAERTGATRMIAESGDADDRRIVKVAVVGTKASPCFPCGACRQVLHEFGCEEVVVEIDGAPRSYPFAEILPHGFGPADLEPTTGSEA</sequence>
<evidence type="ECO:0000313" key="14">
    <source>
        <dbReference type="EMBL" id="GMA39916.1"/>
    </source>
</evidence>
<dbReference type="EC" id="3.5.4.5" evidence="4 12"/>
<evidence type="ECO:0000256" key="5">
    <source>
        <dbReference type="ARBA" id="ARBA00018266"/>
    </source>
</evidence>
<evidence type="ECO:0000256" key="7">
    <source>
        <dbReference type="ARBA" id="ARBA00022801"/>
    </source>
</evidence>
<reference evidence="15" key="1">
    <citation type="journal article" date="2019" name="Int. J. Syst. Evol. Microbiol.">
        <title>The Global Catalogue of Microorganisms (GCM) 10K type strain sequencing project: providing services to taxonomists for standard genome sequencing and annotation.</title>
        <authorList>
            <consortium name="The Broad Institute Genomics Platform"/>
            <consortium name="The Broad Institute Genome Sequencing Center for Infectious Disease"/>
            <person name="Wu L."/>
            <person name="Ma J."/>
        </authorList>
    </citation>
    <scope>NUCLEOTIDE SEQUENCE [LARGE SCALE GENOMIC DNA]</scope>
    <source>
        <strain evidence="15">NBRC 113072</strain>
    </source>
</reference>